<evidence type="ECO:0000256" key="8">
    <source>
        <dbReference type="ARBA" id="ARBA00022490"/>
    </source>
</evidence>
<dbReference type="Proteomes" id="UP000257143">
    <property type="component" value="Unassembled WGS sequence"/>
</dbReference>
<evidence type="ECO:0000256" key="14">
    <source>
        <dbReference type="HAMAP-Rule" id="MF_00052"/>
    </source>
</evidence>
<dbReference type="AlphaFoldDB" id="A0A3D8PTI8"/>
<sequence>MEKQSISILKQLIDNGELNEAMLEALKKDERKGVQKLIHTYERRLAKEKELEKQFLEMCRFEKEAFAIGKQYVAGIDEAGRGPLAGPVVAAAVILPQDFRLLGLNDSKQINEATRKKFFMIIKQEAISYGISIISNETIDEINIFEATKLAMRDAVDQLNPKPNHVLIDAVQLKGLPCTSESIIKGDAKSISIAAASILAKVTRDHLMKELHQQYPNYDFISNMGYGTKHHLDMLQEYGATPYHRKSFAPVRDVLTNS</sequence>
<dbReference type="InterPro" id="IPR022898">
    <property type="entry name" value="RNase_HII"/>
</dbReference>
<dbReference type="EMBL" id="PIOC01000012">
    <property type="protein sequence ID" value="RDW19470.1"/>
    <property type="molecule type" value="Genomic_DNA"/>
</dbReference>
<dbReference type="FunFam" id="3.30.420.10:FF:000006">
    <property type="entry name" value="Ribonuclease HII"/>
    <property type="match status" value="1"/>
</dbReference>
<feature type="domain" description="RNase H type-2" evidence="17">
    <location>
        <begin position="71"/>
        <end position="258"/>
    </location>
</feature>
<keyword evidence="11 14" id="KW-0255">Endonuclease</keyword>
<dbReference type="NCBIfam" id="NF000594">
    <property type="entry name" value="PRK00015.1-1"/>
    <property type="match status" value="1"/>
</dbReference>
<evidence type="ECO:0000256" key="13">
    <source>
        <dbReference type="ARBA" id="ARBA00023211"/>
    </source>
</evidence>
<comment type="similarity">
    <text evidence="5 14 16">Belongs to the RNase HII family.</text>
</comment>
<organism evidence="18 19">
    <name type="scientific">Oceanobacillus arenosus</name>
    <dbReference type="NCBI Taxonomy" id="1229153"/>
    <lineage>
        <taxon>Bacteria</taxon>
        <taxon>Bacillati</taxon>
        <taxon>Bacillota</taxon>
        <taxon>Bacilli</taxon>
        <taxon>Bacillales</taxon>
        <taxon>Bacillaceae</taxon>
        <taxon>Oceanobacillus</taxon>
    </lineage>
</organism>
<dbReference type="GO" id="GO:0003723">
    <property type="term" value="F:RNA binding"/>
    <property type="evidence" value="ECO:0007669"/>
    <property type="project" value="UniProtKB-UniRule"/>
</dbReference>
<dbReference type="GO" id="GO:0043137">
    <property type="term" value="P:DNA replication, removal of RNA primer"/>
    <property type="evidence" value="ECO:0007669"/>
    <property type="project" value="TreeGrafter"/>
</dbReference>
<evidence type="ECO:0000256" key="2">
    <source>
        <dbReference type="ARBA" id="ARBA00001946"/>
    </source>
</evidence>
<feature type="binding site" evidence="14 15">
    <location>
        <position position="77"/>
    </location>
    <ligand>
        <name>a divalent metal cation</name>
        <dbReference type="ChEBI" id="CHEBI:60240"/>
    </ligand>
</feature>
<keyword evidence="13 14" id="KW-0464">Manganese</keyword>
<keyword evidence="9 14" id="KW-0540">Nuclease</keyword>
<evidence type="ECO:0000256" key="16">
    <source>
        <dbReference type="RuleBase" id="RU003515"/>
    </source>
</evidence>
<comment type="cofactor">
    <cofactor evidence="2">
        <name>Mg(2+)</name>
        <dbReference type="ChEBI" id="CHEBI:18420"/>
    </cofactor>
</comment>
<feature type="binding site" evidence="14 15">
    <location>
        <position position="169"/>
    </location>
    <ligand>
        <name>a divalent metal cation</name>
        <dbReference type="ChEBI" id="CHEBI:60240"/>
    </ligand>
</feature>
<comment type="function">
    <text evidence="3 14 16">Endonuclease that specifically degrades the RNA of RNA-DNA hybrids.</text>
</comment>
<accession>A0A3D8PTI8</accession>
<comment type="catalytic activity">
    <reaction evidence="1 14 15 16">
        <text>Endonucleolytic cleavage to 5'-phosphomonoester.</text>
        <dbReference type="EC" id="3.1.26.4"/>
    </reaction>
</comment>
<dbReference type="GO" id="GO:0030145">
    <property type="term" value="F:manganese ion binding"/>
    <property type="evidence" value="ECO:0007669"/>
    <property type="project" value="UniProtKB-UniRule"/>
</dbReference>
<dbReference type="NCBIfam" id="NF000595">
    <property type="entry name" value="PRK00015.1-3"/>
    <property type="match status" value="1"/>
</dbReference>
<dbReference type="OrthoDB" id="9803420at2"/>
<dbReference type="EC" id="3.1.26.4" evidence="6 14"/>
<evidence type="ECO:0000256" key="6">
    <source>
        <dbReference type="ARBA" id="ARBA00012180"/>
    </source>
</evidence>
<evidence type="ECO:0000259" key="17">
    <source>
        <dbReference type="PROSITE" id="PS51975"/>
    </source>
</evidence>
<evidence type="ECO:0000256" key="5">
    <source>
        <dbReference type="ARBA" id="ARBA00007383"/>
    </source>
</evidence>
<keyword evidence="12 14" id="KW-0378">Hydrolase</keyword>
<proteinExistence type="inferred from homology"/>
<comment type="cofactor">
    <cofactor evidence="14 15">
        <name>Mn(2+)</name>
        <dbReference type="ChEBI" id="CHEBI:29035"/>
    </cofactor>
    <cofactor evidence="14 15">
        <name>Mg(2+)</name>
        <dbReference type="ChEBI" id="CHEBI:18420"/>
    </cofactor>
    <text evidence="14 15">Manganese or magnesium. Binds 1 divalent metal ion per monomer in the absence of substrate. May bind a second metal ion after substrate binding.</text>
</comment>
<evidence type="ECO:0000313" key="19">
    <source>
        <dbReference type="Proteomes" id="UP000257143"/>
    </source>
</evidence>
<evidence type="ECO:0000256" key="12">
    <source>
        <dbReference type="ARBA" id="ARBA00022801"/>
    </source>
</evidence>
<dbReference type="InterPro" id="IPR012337">
    <property type="entry name" value="RNaseH-like_sf"/>
</dbReference>
<evidence type="ECO:0000256" key="15">
    <source>
        <dbReference type="PROSITE-ProRule" id="PRU01319"/>
    </source>
</evidence>
<dbReference type="PANTHER" id="PTHR10954:SF18">
    <property type="entry name" value="RIBONUCLEASE HII"/>
    <property type="match status" value="1"/>
</dbReference>
<evidence type="ECO:0000256" key="11">
    <source>
        <dbReference type="ARBA" id="ARBA00022759"/>
    </source>
</evidence>
<comment type="subcellular location">
    <subcellularLocation>
        <location evidence="4 14">Cytoplasm</location>
    </subcellularLocation>
</comment>
<dbReference type="CDD" id="cd07182">
    <property type="entry name" value="RNase_HII_bacteria_HII_like"/>
    <property type="match status" value="1"/>
</dbReference>
<evidence type="ECO:0000256" key="1">
    <source>
        <dbReference type="ARBA" id="ARBA00000077"/>
    </source>
</evidence>
<dbReference type="RefSeq" id="WP_115772546.1">
    <property type="nucleotide sequence ID" value="NZ_PIOC01000012.1"/>
</dbReference>
<keyword evidence="10 14" id="KW-0479">Metal-binding</keyword>
<dbReference type="Gene3D" id="3.30.420.10">
    <property type="entry name" value="Ribonuclease H-like superfamily/Ribonuclease H"/>
    <property type="match status" value="1"/>
</dbReference>
<comment type="caution">
    <text evidence="18">The sequence shown here is derived from an EMBL/GenBank/DDBJ whole genome shotgun (WGS) entry which is preliminary data.</text>
</comment>
<dbReference type="GO" id="GO:0032299">
    <property type="term" value="C:ribonuclease H2 complex"/>
    <property type="evidence" value="ECO:0007669"/>
    <property type="project" value="TreeGrafter"/>
</dbReference>
<name>A0A3D8PTI8_9BACI</name>
<dbReference type="InterPro" id="IPR036397">
    <property type="entry name" value="RNaseH_sf"/>
</dbReference>
<evidence type="ECO:0000256" key="3">
    <source>
        <dbReference type="ARBA" id="ARBA00004065"/>
    </source>
</evidence>
<evidence type="ECO:0000256" key="9">
    <source>
        <dbReference type="ARBA" id="ARBA00022722"/>
    </source>
</evidence>
<gene>
    <name evidence="14" type="primary">rnhB</name>
    <name evidence="18" type="ORF">CWR48_07020</name>
</gene>
<reference evidence="19" key="1">
    <citation type="submission" date="2017-11" db="EMBL/GenBank/DDBJ databases">
        <authorList>
            <person name="Zhu W."/>
        </authorList>
    </citation>
    <scope>NUCLEOTIDE SEQUENCE [LARGE SCALE GENOMIC DNA]</scope>
    <source>
        <strain evidence="19">CAU 1183</strain>
    </source>
</reference>
<keyword evidence="19" id="KW-1185">Reference proteome</keyword>
<evidence type="ECO:0000313" key="18">
    <source>
        <dbReference type="EMBL" id="RDW19470.1"/>
    </source>
</evidence>
<evidence type="ECO:0000256" key="4">
    <source>
        <dbReference type="ARBA" id="ARBA00004496"/>
    </source>
</evidence>
<dbReference type="GO" id="GO:0004523">
    <property type="term" value="F:RNA-DNA hybrid ribonuclease activity"/>
    <property type="evidence" value="ECO:0007669"/>
    <property type="project" value="UniProtKB-UniRule"/>
</dbReference>
<dbReference type="PANTHER" id="PTHR10954">
    <property type="entry name" value="RIBONUCLEASE H2 SUBUNIT A"/>
    <property type="match status" value="1"/>
</dbReference>
<evidence type="ECO:0000256" key="10">
    <source>
        <dbReference type="ARBA" id="ARBA00022723"/>
    </source>
</evidence>
<dbReference type="HAMAP" id="MF_00052_B">
    <property type="entry name" value="RNase_HII_B"/>
    <property type="match status" value="1"/>
</dbReference>
<protein>
    <recommendedName>
        <fullName evidence="7 14">Ribonuclease HII</fullName>
        <shortName evidence="14">RNase HII</shortName>
        <ecNumber evidence="6 14">3.1.26.4</ecNumber>
    </recommendedName>
</protein>
<evidence type="ECO:0000256" key="7">
    <source>
        <dbReference type="ARBA" id="ARBA00019179"/>
    </source>
</evidence>
<dbReference type="GO" id="GO:0006298">
    <property type="term" value="P:mismatch repair"/>
    <property type="evidence" value="ECO:0007669"/>
    <property type="project" value="TreeGrafter"/>
</dbReference>
<feature type="binding site" evidence="14 15">
    <location>
        <position position="78"/>
    </location>
    <ligand>
        <name>a divalent metal cation</name>
        <dbReference type="ChEBI" id="CHEBI:60240"/>
    </ligand>
</feature>
<dbReference type="Pfam" id="PF01351">
    <property type="entry name" value="RNase_HII"/>
    <property type="match status" value="1"/>
</dbReference>
<dbReference type="PROSITE" id="PS51975">
    <property type="entry name" value="RNASE_H_2"/>
    <property type="match status" value="1"/>
</dbReference>
<dbReference type="InterPro" id="IPR024567">
    <property type="entry name" value="RNase_HII/HIII_dom"/>
</dbReference>
<dbReference type="GO" id="GO:0005737">
    <property type="term" value="C:cytoplasm"/>
    <property type="evidence" value="ECO:0007669"/>
    <property type="project" value="UniProtKB-SubCell"/>
</dbReference>
<dbReference type="SUPFAM" id="SSF53098">
    <property type="entry name" value="Ribonuclease H-like"/>
    <property type="match status" value="1"/>
</dbReference>
<keyword evidence="8 14" id="KW-0963">Cytoplasm</keyword>
<dbReference type="InterPro" id="IPR001352">
    <property type="entry name" value="RNase_HII/HIII"/>
</dbReference>